<dbReference type="AlphaFoldDB" id="A0A6H9V8H1"/>
<evidence type="ECO:0000313" key="2">
    <source>
        <dbReference type="Proteomes" id="UP000442707"/>
    </source>
</evidence>
<evidence type="ECO:0008006" key="3">
    <source>
        <dbReference type="Google" id="ProtNLM"/>
    </source>
</evidence>
<reference evidence="1 2" key="1">
    <citation type="submission" date="2019-09" db="EMBL/GenBank/DDBJ databases">
        <title>Screening of Novel Bioactive Compounds from Soil-Associated.</title>
        <authorList>
            <person name="Zhao S."/>
        </authorList>
    </citation>
    <scope>NUCLEOTIDE SEQUENCE [LARGE SCALE GENOMIC DNA]</scope>
    <source>
        <strain evidence="1 2">HIT-DPA4</strain>
    </source>
</reference>
<sequence length="69" mass="7032">MSTAAAVALARRGGDLLGQANALCVRAETAHARGDTATARTVLGQAAVLYDDAGLPGAAEDCRKRQHAQ</sequence>
<accession>A0A6H9V8H1</accession>
<protein>
    <recommendedName>
        <fullName evidence="3">Tetratricopeptide repeat protein</fullName>
    </recommendedName>
</protein>
<comment type="caution">
    <text evidence="1">The sequence shown here is derived from an EMBL/GenBank/DDBJ whole genome shotgun (WGS) entry which is preliminary data.</text>
</comment>
<dbReference type="RefSeq" id="WP_150944026.1">
    <property type="nucleotide sequence ID" value="NZ_VZRB01000002.1"/>
</dbReference>
<dbReference type="EMBL" id="VZRB01000002">
    <property type="protein sequence ID" value="KAB1149758.1"/>
    <property type="molecule type" value="Genomic_DNA"/>
</dbReference>
<gene>
    <name evidence="1" type="ORF">F7R91_02625</name>
</gene>
<name>A0A6H9V8H1_9ACTN</name>
<proteinExistence type="predicted"/>
<evidence type="ECO:0000313" key="1">
    <source>
        <dbReference type="EMBL" id="KAB1149758.1"/>
    </source>
</evidence>
<keyword evidence="2" id="KW-1185">Reference proteome</keyword>
<organism evidence="1 2">
    <name type="scientific">Streptomyces luteolifulvus</name>
    <dbReference type="NCBI Taxonomy" id="2615112"/>
    <lineage>
        <taxon>Bacteria</taxon>
        <taxon>Bacillati</taxon>
        <taxon>Actinomycetota</taxon>
        <taxon>Actinomycetes</taxon>
        <taxon>Kitasatosporales</taxon>
        <taxon>Streptomycetaceae</taxon>
        <taxon>Streptomyces</taxon>
    </lineage>
</organism>
<dbReference type="Proteomes" id="UP000442707">
    <property type="component" value="Unassembled WGS sequence"/>
</dbReference>